<evidence type="ECO:0008006" key="3">
    <source>
        <dbReference type="Google" id="ProtNLM"/>
    </source>
</evidence>
<gene>
    <name evidence="1" type="ORF">HF576_17095</name>
</gene>
<dbReference type="EMBL" id="JABACI010000005">
    <property type="protein sequence ID" value="NLP85558.1"/>
    <property type="molecule type" value="Genomic_DNA"/>
</dbReference>
<evidence type="ECO:0000313" key="2">
    <source>
        <dbReference type="Proteomes" id="UP001429745"/>
    </source>
</evidence>
<keyword evidence="2" id="KW-1185">Reference proteome</keyword>
<proteinExistence type="predicted"/>
<organism evidence="1 2">
    <name type="scientific">Microbacterium salsuginis</name>
    <dbReference type="NCBI Taxonomy" id="2722803"/>
    <lineage>
        <taxon>Bacteria</taxon>
        <taxon>Bacillati</taxon>
        <taxon>Actinomycetota</taxon>
        <taxon>Actinomycetes</taxon>
        <taxon>Micrococcales</taxon>
        <taxon>Microbacteriaceae</taxon>
        <taxon>Microbacterium</taxon>
    </lineage>
</organism>
<name>A0ABX1KET0_9MICO</name>
<sequence length="167" mass="17639">MSTALAASMVLLTGCLGSPPEPTPTPPAVFASEAEAFAAAEETYRAYIDAVNARRDDLASEPDPQSFLIGEALEADLKSLREFEELGIQIEGDTEIVAIEPISADVKTGATLLETCYDVSNARIINDAGEDVTVADRDPRLLLSVRFAYVDDGLAIQEMAAVDGGAC</sequence>
<dbReference type="RefSeq" id="WP_168914041.1">
    <property type="nucleotide sequence ID" value="NZ_JABACI010000005.1"/>
</dbReference>
<dbReference type="Proteomes" id="UP001429745">
    <property type="component" value="Unassembled WGS sequence"/>
</dbReference>
<reference evidence="1 2" key="1">
    <citation type="submission" date="2020-04" db="EMBL/GenBank/DDBJ databases">
        <title>CFH 90308 Microbacterium sp.</title>
        <authorList>
            <person name="Nie G."/>
            <person name="Ming H."/>
            <person name="Xia T."/>
        </authorList>
    </citation>
    <scope>NUCLEOTIDE SEQUENCE [LARGE SCALE GENOMIC DNA]</scope>
    <source>
        <strain evidence="1 2">CFH 90308</strain>
    </source>
</reference>
<protein>
    <recommendedName>
        <fullName evidence="3">Nuclear transport factor 2 family protein</fullName>
    </recommendedName>
</protein>
<accession>A0ABX1KET0</accession>
<comment type="caution">
    <text evidence="1">The sequence shown here is derived from an EMBL/GenBank/DDBJ whole genome shotgun (WGS) entry which is preliminary data.</text>
</comment>
<evidence type="ECO:0000313" key="1">
    <source>
        <dbReference type="EMBL" id="NLP85558.1"/>
    </source>
</evidence>